<evidence type="ECO:0000313" key="2">
    <source>
        <dbReference type="Proteomes" id="UP001049176"/>
    </source>
</evidence>
<dbReference type="RefSeq" id="XP_043004430.1">
    <property type="nucleotide sequence ID" value="XM_043157064.1"/>
</dbReference>
<dbReference type="EMBL" id="CM032188">
    <property type="protein sequence ID" value="KAG7087959.1"/>
    <property type="molecule type" value="Genomic_DNA"/>
</dbReference>
<protein>
    <submittedName>
        <fullName evidence="1">Uncharacterized protein</fullName>
    </submittedName>
</protein>
<keyword evidence="2" id="KW-1185">Reference proteome</keyword>
<proteinExistence type="predicted"/>
<dbReference type="Proteomes" id="UP001049176">
    <property type="component" value="Chromosome 8"/>
</dbReference>
<dbReference type="GeneID" id="66081075"/>
<dbReference type="KEGG" id="more:E1B28_012000"/>
<accession>A0A9P7RQM8</accession>
<sequence>MQREEGKVKVTLKTRVTLCDPGCKPPSSPTTPAHLLPSSISHNPFICTNNKISNLHFQFQASFEIVKTGMADTKPKKSIISLTLN</sequence>
<gene>
    <name evidence="1" type="ORF">E1B28_012000</name>
</gene>
<organism evidence="1 2">
    <name type="scientific">Marasmius oreades</name>
    <name type="common">fairy-ring Marasmius</name>
    <dbReference type="NCBI Taxonomy" id="181124"/>
    <lineage>
        <taxon>Eukaryota</taxon>
        <taxon>Fungi</taxon>
        <taxon>Dikarya</taxon>
        <taxon>Basidiomycota</taxon>
        <taxon>Agaricomycotina</taxon>
        <taxon>Agaricomycetes</taxon>
        <taxon>Agaricomycetidae</taxon>
        <taxon>Agaricales</taxon>
        <taxon>Marasmiineae</taxon>
        <taxon>Marasmiaceae</taxon>
        <taxon>Marasmius</taxon>
    </lineage>
</organism>
<comment type="caution">
    <text evidence="1">The sequence shown here is derived from an EMBL/GenBank/DDBJ whole genome shotgun (WGS) entry which is preliminary data.</text>
</comment>
<name>A0A9P7RQM8_9AGAR</name>
<reference evidence="1" key="1">
    <citation type="journal article" date="2021" name="Genome Biol. Evol.">
        <title>The assembled and annotated genome of the fairy-ring fungus Marasmius oreades.</title>
        <authorList>
            <person name="Hiltunen M."/>
            <person name="Ament-Velasquez S.L."/>
            <person name="Johannesson H."/>
        </authorList>
    </citation>
    <scope>NUCLEOTIDE SEQUENCE</scope>
    <source>
        <strain evidence="1">03SP1</strain>
    </source>
</reference>
<dbReference type="AlphaFoldDB" id="A0A9P7RQM8"/>
<evidence type="ECO:0000313" key="1">
    <source>
        <dbReference type="EMBL" id="KAG7087959.1"/>
    </source>
</evidence>